<dbReference type="AlphaFoldDB" id="A0A1F5KB14"/>
<dbReference type="InterPro" id="IPR004300">
    <property type="entry name" value="Glyco_hydro_57_N"/>
</dbReference>
<dbReference type="InterPro" id="IPR052046">
    <property type="entry name" value="GH57_Enzymes"/>
</dbReference>
<evidence type="ECO:0000259" key="3">
    <source>
        <dbReference type="Pfam" id="PF03065"/>
    </source>
</evidence>
<evidence type="ECO:0000313" key="5">
    <source>
        <dbReference type="Proteomes" id="UP000176527"/>
    </source>
</evidence>
<dbReference type="PANTHER" id="PTHR36306:SF1">
    <property type="entry name" value="ALPHA-AMYLASE-RELATED"/>
    <property type="match status" value="1"/>
</dbReference>
<dbReference type="GO" id="GO:0005975">
    <property type="term" value="P:carbohydrate metabolic process"/>
    <property type="evidence" value="ECO:0007669"/>
    <property type="project" value="InterPro"/>
</dbReference>
<proteinExistence type="inferred from homology"/>
<sequence>MIPVCLILHANLQYAEIPTSEIENIVKKSYIPTLDLLIRSPKIKSIIDFSGVTLEIFAKDYPLILEKIRRLLINGNVEILGGTYANPILPLIPLENAKRQIVYFNEISEKLFGDLKFKPSGFFPQEYFFDASIVSLLSELGYKWVPVHGTQLVNSSHGKLNNELKNPLINEDIAKNPNFYKEIVHPIKVIGANQSYIYGFGTFDKFSIEKLHELYENKISWVDYLDILDKLTAGDTPFIFLGPSDLEFMGHFSFEGHKPIDPVWMEGYCNKIIETGKFEFTTPKEYLSKNKISRELYLKNGGDHENLNIWTKDPDNERLNILCSEAANLLTQNEIQLDTLDKLGYDTKAQRQLLNEAWKSLMLAENSDGRGWNPIPERRLFCYSSAINAMKKGKKIKTIPLASFGND</sequence>
<dbReference type="PANTHER" id="PTHR36306">
    <property type="entry name" value="ALPHA-AMYLASE-RELATED-RELATED"/>
    <property type="match status" value="1"/>
</dbReference>
<protein>
    <recommendedName>
        <fullName evidence="3">Glycoside hydrolase family 57 N-terminal domain-containing protein</fullName>
    </recommendedName>
</protein>
<gene>
    <name evidence="4" type="ORF">A3F00_04755</name>
</gene>
<keyword evidence="2" id="KW-0119">Carbohydrate metabolism</keyword>
<evidence type="ECO:0000313" key="4">
    <source>
        <dbReference type="EMBL" id="OGE38079.1"/>
    </source>
</evidence>
<dbReference type="SUPFAM" id="SSF88713">
    <property type="entry name" value="Glycoside hydrolase/deacetylase"/>
    <property type="match status" value="1"/>
</dbReference>
<dbReference type="Pfam" id="PF03065">
    <property type="entry name" value="Glyco_hydro_57"/>
    <property type="match status" value="1"/>
</dbReference>
<comment type="caution">
    <text evidence="4">The sequence shown here is derived from an EMBL/GenBank/DDBJ whole genome shotgun (WGS) entry which is preliminary data.</text>
</comment>
<accession>A0A1F5KB14</accession>
<feature type="domain" description="Glycoside hydrolase family 57 N-terminal" evidence="3">
    <location>
        <begin position="20"/>
        <end position="160"/>
    </location>
</feature>
<dbReference type="GO" id="GO:0003824">
    <property type="term" value="F:catalytic activity"/>
    <property type="evidence" value="ECO:0007669"/>
    <property type="project" value="InterPro"/>
</dbReference>
<reference evidence="4 5" key="1">
    <citation type="journal article" date="2016" name="Nat. Commun.">
        <title>Thousands of microbial genomes shed light on interconnected biogeochemical processes in an aquifer system.</title>
        <authorList>
            <person name="Anantharaman K."/>
            <person name="Brown C.T."/>
            <person name="Hug L.A."/>
            <person name="Sharon I."/>
            <person name="Castelle C.J."/>
            <person name="Probst A.J."/>
            <person name="Thomas B.C."/>
            <person name="Singh A."/>
            <person name="Wilkins M.J."/>
            <person name="Karaoz U."/>
            <person name="Brodie E.L."/>
            <person name="Williams K.H."/>
            <person name="Hubbard S.S."/>
            <person name="Banfield J.F."/>
        </authorList>
    </citation>
    <scope>NUCLEOTIDE SEQUENCE [LARGE SCALE GENOMIC DNA]</scope>
</reference>
<dbReference type="InterPro" id="IPR011330">
    <property type="entry name" value="Glyco_hydro/deAcase_b/a-brl"/>
</dbReference>
<evidence type="ECO:0000256" key="1">
    <source>
        <dbReference type="ARBA" id="ARBA00006821"/>
    </source>
</evidence>
<organism evidence="4 5">
    <name type="scientific">Candidatus Daviesbacteria bacterium RIFCSPHIGHO2_12_FULL_37_11</name>
    <dbReference type="NCBI Taxonomy" id="1797777"/>
    <lineage>
        <taxon>Bacteria</taxon>
        <taxon>Candidatus Daviesiibacteriota</taxon>
    </lineage>
</organism>
<dbReference type="Proteomes" id="UP000176527">
    <property type="component" value="Unassembled WGS sequence"/>
</dbReference>
<name>A0A1F5KB14_9BACT</name>
<dbReference type="Gene3D" id="3.20.110.20">
    <property type="match status" value="1"/>
</dbReference>
<dbReference type="EMBL" id="MFDE01000029">
    <property type="protein sequence ID" value="OGE38079.1"/>
    <property type="molecule type" value="Genomic_DNA"/>
</dbReference>
<evidence type="ECO:0000256" key="2">
    <source>
        <dbReference type="ARBA" id="ARBA00023277"/>
    </source>
</evidence>
<comment type="similarity">
    <text evidence="1">Belongs to the glycosyl hydrolase 57 family.</text>
</comment>